<sequence length="149" mass="16230">MGRMTHPIARLHQACAALGTRLFTVSILDRAAGLSRRAYTSHPAEYPAQGTKPMLDDAWFDHCIRKARPFLANTPAEFEKHFFDHALITSMGLGSALNIPVADVTGTITATVNLLAEAHHFTPEKLQAYLSLVAEARATLLTDALFTAT</sequence>
<organism evidence="1 2">
    <name type="scientific">Paragemmobacter straminiformis</name>
    <dbReference type="NCBI Taxonomy" id="2045119"/>
    <lineage>
        <taxon>Bacteria</taxon>
        <taxon>Pseudomonadati</taxon>
        <taxon>Pseudomonadota</taxon>
        <taxon>Alphaproteobacteria</taxon>
        <taxon>Rhodobacterales</taxon>
        <taxon>Paracoccaceae</taxon>
        <taxon>Paragemmobacter</taxon>
    </lineage>
</organism>
<evidence type="ECO:0000313" key="2">
    <source>
        <dbReference type="Proteomes" id="UP000555411"/>
    </source>
</evidence>
<dbReference type="EMBL" id="JACLQD010000003">
    <property type="protein sequence ID" value="MBC2836143.1"/>
    <property type="molecule type" value="Genomic_DNA"/>
</dbReference>
<evidence type="ECO:0000313" key="1">
    <source>
        <dbReference type="EMBL" id="MBC2836143.1"/>
    </source>
</evidence>
<dbReference type="AlphaFoldDB" id="A0A842I9Q1"/>
<reference evidence="1 2" key="1">
    <citation type="journal article" date="2017" name="Int. J. Syst. Evol. Microbiol.">
        <title>Gemmobacter straminiformis sp. nov., isolated from an artificial fountain.</title>
        <authorList>
            <person name="Kang J.Y."/>
            <person name="Kim M.J."/>
            <person name="Chun J."/>
            <person name="Son K.P."/>
            <person name="Jahng K.Y."/>
        </authorList>
    </citation>
    <scope>NUCLEOTIDE SEQUENCE [LARGE SCALE GENOMIC DNA]</scope>
    <source>
        <strain evidence="1 2">CAM-8</strain>
    </source>
</reference>
<dbReference type="SUPFAM" id="SSF55781">
    <property type="entry name" value="GAF domain-like"/>
    <property type="match status" value="1"/>
</dbReference>
<name>A0A842I9Q1_9RHOB</name>
<dbReference type="Proteomes" id="UP000555411">
    <property type="component" value="Unassembled WGS sequence"/>
</dbReference>
<comment type="caution">
    <text evidence="1">The sequence shown here is derived from an EMBL/GenBank/DDBJ whole genome shotgun (WGS) entry which is preliminary data.</text>
</comment>
<protein>
    <submittedName>
        <fullName evidence="1">GAF domain-containing protein</fullName>
    </submittedName>
</protein>
<proteinExistence type="predicted"/>
<accession>A0A842I9Q1</accession>
<gene>
    <name evidence="1" type="ORF">H7F16_11560</name>
</gene>
<keyword evidence="2" id="KW-1185">Reference proteome</keyword>